<dbReference type="PANTHER" id="PTHR30204:SF98">
    <property type="entry name" value="HTH-TYPE TRANSCRIPTIONAL REGULATOR ADHR"/>
    <property type="match status" value="1"/>
</dbReference>
<evidence type="ECO:0000313" key="3">
    <source>
        <dbReference type="EMBL" id="KRL87281.1"/>
    </source>
</evidence>
<dbReference type="SMART" id="SM00422">
    <property type="entry name" value="HTH_MERR"/>
    <property type="match status" value="1"/>
</dbReference>
<dbReference type="CDD" id="cd01109">
    <property type="entry name" value="HTH_YyaN"/>
    <property type="match status" value="1"/>
</dbReference>
<name>A0A0R1U1J7_9LACO</name>
<accession>A0A0R1U1J7</accession>
<dbReference type="EMBL" id="AZFT01000004">
    <property type="protein sequence ID" value="KRL87281.1"/>
    <property type="molecule type" value="Genomic_DNA"/>
</dbReference>
<organism evidence="3 4">
    <name type="scientific">Ligilactobacillus apodemi DSM 16634 = JCM 16172</name>
    <dbReference type="NCBI Taxonomy" id="1423724"/>
    <lineage>
        <taxon>Bacteria</taxon>
        <taxon>Bacillati</taxon>
        <taxon>Bacillota</taxon>
        <taxon>Bacilli</taxon>
        <taxon>Lactobacillales</taxon>
        <taxon>Lactobacillaceae</taxon>
        <taxon>Ligilactobacillus</taxon>
    </lineage>
</organism>
<dbReference type="OrthoDB" id="9811174at2"/>
<protein>
    <submittedName>
        <fullName evidence="3">HTH-type transcriptional regulator AdhR</fullName>
    </submittedName>
</protein>
<evidence type="ECO:0000313" key="4">
    <source>
        <dbReference type="Proteomes" id="UP000051324"/>
    </source>
</evidence>
<proteinExistence type="predicted"/>
<dbReference type="Gene3D" id="1.10.1660.10">
    <property type="match status" value="1"/>
</dbReference>
<dbReference type="PANTHER" id="PTHR30204">
    <property type="entry name" value="REDOX-CYCLING DRUG-SENSING TRANSCRIPTIONAL ACTIVATOR SOXR"/>
    <property type="match status" value="1"/>
</dbReference>
<dbReference type="SUPFAM" id="SSF46955">
    <property type="entry name" value="Putative DNA-binding domain"/>
    <property type="match status" value="1"/>
</dbReference>
<dbReference type="InterPro" id="IPR000551">
    <property type="entry name" value="MerR-type_HTH_dom"/>
</dbReference>
<dbReference type="PATRIC" id="fig|1423724.4.peg.1777"/>
<keyword evidence="4" id="KW-1185">Reference proteome</keyword>
<dbReference type="InterPro" id="IPR009061">
    <property type="entry name" value="DNA-bd_dom_put_sf"/>
</dbReference>
<dbReference type="AlphaFoldDB" id="A0A0R1U1J7"/>
<dbReference type="Proteomes" id="UP000051324">
    <property type="component" value="Unassembled WGS sequence"/>
</dbReference>
<evidence type="ECO:0000259" key="2">
    <source>
        <dbReference type="PROSITE" id="PS50937"/>
    </source>
</evidence>
<dbReference type="eggNOG" id="COG0789">
    <property type="taxonomic scope" value="Bacteria"/>
</dbReference>
<reference evidence="3 4" key="1">
    <citation type="journal article" date="2015" name="Genome Announc.">
        <title>Expanding the biotechnology potential of lactobacilli through comparative genomics of 213 strains and associated genera.</title>
        <authorList>
            <person name="Sun Z."/>
            <person name="Harris H.M."/>
            <person name="McCann A."/>
            <person name="Guo C."/>
            <person name="Argimon S."/>
            <person name="Zhang W."/>
            <person name="Yang X."/>
            <person name="Jeffery I.B."/>
            <person name="Cooney J.C."/>
            <person name="Kagawa T.F."/>
            <person name="Liu W."/>
            <person name="Song Y."/>
            <person name="Salvetti E."/>
            <person name="Wrobel A."/>
            <person name="Rasinkangas P."/>
            <person name="Parkhill J."/>
            <person name="Rea M.C."/>
            <person name="O'Sullivan O."/>
            <person name="Ritari J."/>
            <person name="Douillard F.P."/>
            <person name="Paul Ross R."/>
            <person name="Yang R."/>
            <person name="Briner A.E."/>
            <person name="Felis G.E."/>
            <person name="de Vos W.M."/>
            <person name="Barrangou R."/>
            <person name="Klaenhammer T.R."/>
            <person name="Caufield P.W."/>
            <person name="Cui Y."/>
            <person name="Zhang H."/>
            <person name="O'Toole P.W."/>
        </authorList>
    </citation>
    <scope>NUCLEOTIDE SEQUENCE [LARGE SCALE GENOMIC DNA]</scope>
    <source>
        <strain evidence="3 4">DSM 16634</strain>
    </source>
</reference>
<dbReference type="STRING" id="1423724.FC32_GL001704"/>
<sequence length="141" mass="16741">MNIKEVSERLAIPKETLRYWENTGLIPTVPRNSSGYRDYTENEIKWALFIKAMRKAGMSVESLIEFVALFHTRKNDRVAQKALLQEQYDALLQQRNELDKTISYLGYKLDNFETHTIPFLAEEDYYEMRKEKMLKQEPAEK</sequence>
<dbReference type="Pfam" id="PF13411">
    <property type="entry name" value="MerR_1"/>
    <property type="match status" value="1"/>
</dbReference>
<dbReference type="InterPro" id="IPR047057">
    <property type="entry name" value="MerR_fam"/>
</dbReference>
<dbReference type="GO" id="GO:0003700">
    <property type="term" value="F:DNA-binding transcription factor activity"/>
    <property type="evidence" value="ECO:0007669"/>
    <property type="project" value="InterPro"/>
</dbReference>
<comment type="caution">
    <text evidence="3">The sequence shown here is derived from an EMBL/GenBank/DDBJ whole genome shotgun (WGS) entry which is preliminary data.</text>
</comment>
<keyword evidence="1" id="KW-0238">DNA-binding</keyword>
<evidence type="ECO:0000256" key="1">
    <source>
        <dbReference type="ARBA" id="ARBA00023125"/>
    </source>
</evidence>
<feature type="domain" description="HTH merR-type" evidence="2">
    <location>
        <begin position="1"/>
        <end position="69"/>
    </location>
</feature>
<gene>
    <name evidence="3" type="ORF">FC32_GL001704</name>
</gene>
<dbReference type="RefSeq" id="WP_025087025.1">
    <property type="nucleotide sequence ID" value="NZ_AZFT01000004.1"/>
</dbReference>
<dbReference type="PROSITE" id="PS50937">
    <property type="entry name" value="HTH_MERR_2"/>
    <property type="match status" value="1"/>
</dbReference>
<dbReference type="GO" id="GO:0003677">
    <property type="term" value="F:DNA binding"/>
    <property type="evidence" value="ECO:0007669"/>
    <property type="project" value="UniProtKB-KW"/>
</dbReference>